<dbReference type="GO" id="GO:0000160">
    <property type="term" value="P:phosphorelay signal transduction system"/>
    <property type="evidence" value="ECO:0007669"/>
    <property type="project" value="InterPro"/>
</dbReference>
<reference evidence="4 5" key="1">
    <citation type="submission" date="2019-08" db="EMBL/GenBank/DDBJ databases">
        <title>Complete genome sequence of Terriglobus albidus strain ORNL.</title>
        <authorList>
            <person name="Podar M."/>
        </authorList>
    </citation>
    <scope>NUCLEOTIDE SEQUENCE [LARGE SCALE GENOMIC DNA]</scope>
    <source>
        <strain evidence="4 5">ORNL</strain>
    </source>
</reference>
<evidence type="ECO:0000313" key="4">
    <source>
        <dbReference type="EMBL" id="QEE29679.1"/>
    </source>
</evidence>
<sequence>MLYLFEEFELSEEGFSLSRGGKRITIEPRVLHVLFVLVGNAGKLLEKRVLLEEVWKDTFVEETTLTRAIAVIRKHLEDDPRDPKYVETIPTRGYRFIAPVVTRQSAEAEKSAAELPEPALPMDTPPPLFEPSQEVASVASAVSGDATNFSSKKSAWLYAAGVLCFVGISIGLFLRYRSHRTASLSTKDTLVLAEFANTSGDPVFDGALRQGMMVQLEQSPVLRLASEGQIRKTLKLMGLQSDAPLTSEVSREVCQRIGGDVVLDGSISRLGNEYVLGLRARRCGTGDELDAEQVQIARKEDALNGLTEIATRFRTRIGETLVTIRNLDTPLAEATTTSLDALKAFSQATKMFNIKGSRAAMPLFLHATELDPQFAMAHVWLGRMYADLGEEASSIKSTQIAYSLRDRASDRERFSIDVSYDLLVTGNLDKARVTCDAWGLMYPRDVYARAFLSGMIYPAYGQYERALEEAKMSIAIDPDFVVGYRNAALNLIALNRLNEAEKILGKAAQRNLFLPSFVTDSYRMAFLKGDQEGMKRALDTAPTNPWLMNYEAATLAQAGRLIQARELQDQAVRQTLRGSRQELEAQLLVAASFTEVFYGYPDGAAKQVRTASRLSTGKSVEYAAALVLAMTANAEEASGLMNDLRQRFPEDTLVRYNYLPTIRAALALADKRPQQAVDLLRETSQFELSQPLYPIYLRGQAFLAMGKASQASMEFKKIIDHPGLVLNDPLLNLAQINLARSYAAEGDNESAKATYDLVLRRWNSADADLPILLQVKKERAAL</sequence>
<proteinExistence type="predicted"/>
<dbReference type="Proteomes" id="UP000321820">
    <property type="component" value="Chromosome"/>
</dbReference>
<dbReference type="Pfam" id="PF00486">
    <property type="entry name" value="Trans_reg_C"/>
    <property type="match status" value="1"/>
</dbReference>
<dbReference type="CDD" id="cd00383">
    <property type="entry name" value="trans_reg_C"/>
    <property type="match status" value="1"/>
</dbReference>
<gene>
    <name evidence="4" type="ORF">FTW19_17815</name>
</gene>
<dbReference type="InterPro" id="IPR036388">
    <property type="entry name" value="WH-like_DNA-bd_sf"/>
</dbReference>
<dbReference type="GO" id="GO:0003677">
    <property type="term" value="F:DNA binding"/>
    <property type="evidence" value="ECO:0007669"/>
    <property type="project" value="UniProtKB-UniRule"/>
</dbReference>
<evidence type="ECO:0000313" key="5">
    <source>
        <dbReference type="Proteomes" id="UP000321820"/>
    </source>
</evidence>
<dbReference type="EMBL" id="CP042806">
    <property type="protein sequence ID" value="QEE29679.1"/>
    <property type="molecule type" value="Genomic_DNA"/>
</dbReference>
<dbReference type="OrthoDB" id="102505at2"/>
<keyword evidence="5" id="KW-1185">Reference proteome</keyword>
<feature type="domain" description="OmpR/PhoB-type" evidence="3">
    <location>
        <begin position="1"/>
        <end position="98"/>
    </location>
</feature>
<dbReference type="AlphaFoldDB" id="A0A5B9ED88"/>
<accession>A0A5B9ED88</accession>
<dbReference type="Gene3D" id="1.10.10.10">
    <property type="entry name" value="Winged helix-like DNA-binding domain superfamily/Winged helix DNA-binding domain"/>
    <property type="match status" value="1"/>
</dbReference>
<evidence type="ECO:0000259" key="3">
    <source>
        <dbReference type="PROSITE" id="PS51755"/>
    </source>
</evidence>
<keyword evidence="1 2" id="KW-0238">DNA-binding</keyword>
<dbReference type="InterPro" id="IPR011990">
    <property type="entry name" value="TPR-like_helical_dom_sf"/>
</dbReference>
<dbReference type="SUPFAM" id="SSF48452">
    <property type="entry name" value="TPR-like"/>
    <property type="match status" value="2"/>
</dbReference>
<dbReference type="RefSeq" id="WP_147648900.1">
    <property type="nucleotide sequence ID" value="NZ_CP042806.1"/>
</dbReference>
<dbReference type="GO" id="GO:0006355">
    <property type="term" value="P:regulation of DNA-templated transcription"/>
    <property type="evidence" value="ECO:0007669"/>
    <property type="project" value="InterPro"/>
</dbReference>
<feature type="DNA-binding region" description="OmpR/PhoB-type" evidence="2">
    <location>
        <begin position="1"/>
        <end position="98"/>
    </location>
</feature>
<evidence type="ECO:0000256" key="1">
    <source>
        <dbReference type="ARBA" id="ARBA00023125"/>
    </source>
</evidence>
<dbReference type="PROSITE" id="PS51755">
    <property type="entry name" value="OMPR_PHOB"/>
    <property type="match status" value="1"/>
</dbReference>
<dbReference type="KEGG" id="talb:FTW19_17815"/>
<dbReference type="InterPro" id="IPR001867">
    <property type="entry name" value="OmpR/PhoB-type_DNA-bd"/>
</dbReference>
<dbReference type="InterPro" id="IPR016032">
    <property type="entry name" value="Sig_transdc_resp-reg_C-effctor"/>
</dbReference>
<dbReference type="Gene3D" id="1.25.40.10">
    <property type="entry name" value="Tetratricopeptide repeat domain"/>
    <property type="match status" value="3"/>
</dbReference>
<name>A0A5B9ED88_9BACT</name>
<dbReference type="SMART" id="SM00862">
    <property type="entry name" value="Trans_reg_C"/>
    <property type="match status" value="1"/>
</dbReference>
<evidence type="ECO:0000256" key="2">
    <source>
        <dbReference type="PROSITE-ProRule" id="PRU01091"/>
    </source>
</evidence>
<organism evidence="4 5">
    <name type="scientific">Terriglobus albidus</name>
    <dbReference type="NCBI Taxonomy" id="1592106"/>
    <lineage>
        <taxon>Bacteria</taxon>
        <taxon>Pseudomonadati</taxon>
        <taxon>Acidobacteriota</taxon>
        <taxon>Terriglobia</taxon>
        <taxon>Terriglobales</taxon>
        <taxon>Acidobacteriaceae</taxon>
        <taxon>Terriglobus</taxon>
    </lineage>
</organism>
<protein>
    <recommendedName>
        <fullName evidence="3">OmpR/PhoB-type domain-containing protein</fullName>
    </recommendedName>
</protein>
<dbReference type="SUPFAM" id="SSF46894">
    <property type="entry name" value="C-terminal effector domain of the bipartite response regulators"/>
    <property type="match status" value="1"/>
</dbReference>